<gene>
    <name evidence="1" type="ORF">GOBAR_AA00162</name>
</gene>
<dbReference type="EMBL" id="KZ662699">
    <property type="protein sequence ID" value="PPS20432.1"/>
    <property type="molecule type" value="Genomic_DNA"/>
</dbReference>
<evidence type="ECO:0000313" key="2">
    <source>
        <dbReference type="Proteomes" id="UP000239757"/>
    </source>
</evidence>
<reference evidence="1 2" key="1">
    <citation type="submission" date="2015-01" db="EMBL/GenBank/DDBJ databases">
        <title>Genome of allotetraploid Gossypium barbadense reveals genomic plasticity and fiber elongation in cotton evolution.</title>
        <authorList>
            <person name="Chen X."/>
            <person name="Liu X."/>
            <person name="Zhao B."/>
            <person name="Zheng H."/>
            <person name="Hu Y."/>
            <person name="Lu G."/>
            <person name="Yang C."/>
            <person name="Chen J."/>
            <person name="Shan C."/>
            <person name="Zhang L."/>
            <person name="Zhou Y."/>
            <person name="Wang L."/>
            <person name="Guo W."/>
            <person name="Bai Y."/>
            <person name="Ruan J."/>
            <person name="Shangguan X."/>
            <person name="Mao Y."/>
            <person name="Jiang J."/>
            <person name="Zhu Y."/>
            <person name="Lei J."/>
            <person name="Kang H."/>
            <person name="Chen S."/>
            <person name="He X."/>
            <person name="Wang R."/>
            <person name="Wang Y."/>
            <person name="Chen J."/>
            <person name="Wang L."/>
            <person name="Yu S."/>
            <person name="Wang B."/>
            <person name="Wei J."/>
            <person name="Song S."/>
            <person name="Lu X."/>
            <person name="Gao Z."/>
            <person name="Gu W."/>
            <person name="Deng X."/>
            <person name="Ma D."/>
            <person name="Wang S."/>
            <person name="Liang W."/>
            <person name="Fang L."/>
            <person name="Cai C."/>
            <person name="Zhu X."/>
            <person name="Zhou B."/>
            <person name="Zhang Y."/>
            <person name="Chen Z."/>
            <person name="Xu S."/>
            <person name="Zhu R."/>
            <person name="Wang S."/>
            <person name="Zhang T."/>
            <person name="Zhao G."/>
        </authorList>
    </citation>
    <scope>NUCLEOTIDE SEQUENCE [LARGE SCALE GENOMIC DNA]</scope>
    <source>
        <strain evidence="2">cv. Xinhai21</strain>
        <tissue evidence="1">Leaf</tissue>
    </source>
</reference>
<evidence type="ECO:0000313" key="1">
    <source>
        <dbReference type="EMBL" id="PPS20432.1"/>
    </source>
</evidence>
<accession>A0A2P5YXY9</accession>
<proteinExistence type="predicted"/>
<dbReference type="AlphaFoldDB" id="A0A2P5YXY9"/>
<name>A0A2P5YXY9_GOSBA</name>
<sequence>MFQLIFPTCNCLRIDQLRIPSERIKASVRVIGGSHNMHIGVIIGFRVSNWDDKKVDVAVALAVATRIKIRARPFVSEFRLVGSEWRMETQRSAYLVVLQVVWIKPALRW</sequence>
<dbReference type="Proteomes" id="UP000239757">
    <property type="component" value="Unassembled WGS sequence"/>
</dbReference>
<organism evidence="1 2">
    <name type="scientific">Gossypium barbadense</name>
    <name type="common">Sea Island cotton</name>
    <name type="synonym">Hibiscus barbadensis</name>
    <dbReference type="NCBI Taxonomy" id="3634"/>
    <lineage>
        <taxon>Eukaryota</taxon>
        <taxon>Viridiplantae</taxon>
        <taxon>Streptophyta</taxon>
        <taxon>Embryophyta</taxon>
        <taxon>Tracheophyta</taxon>
        <taxon>Spermatophyta</taxon>
        <taxon>Magnoliopsida</taxon>
        <taxon>eudicotyledons</taxon>
        <taxon>Gunneridae</taxon>
        <taxon>Pentapetalae</taxon>
        <taxon>rosids</taxon>
        <taxon>malvids</taxon>
        <taxon>Malvales</taxon>
        <taxon>Malvaceae</taxon>
        <taxon>Malvoideae</taxon>
        <taxon>Gossypium</taxon>
    </lineage>
</organism>
<protein>
    <submittedName>
        <fullName evidence="1">Uncharacterized protein</fullName>
    </submittedName>
</protein>